<dbReference type="GO" id="GO:0004852">
    <property type="term" value="F:uroporphyrinogen-III synthase activity"/>
    <property type="evidence" value="ECO:0007669"/>
    <property type="project" value="UniProtKB-EC"/>
</dbReference>
<keyword evidence="14" id="KW-1185">Reference proteome</keyword>
<dbReference type="SUPFAM" id="SSF69618">
    <property type="entry name" value="HemD-like"/>
    <property type="match status" value="1"/>
</dbReference>
<proteinExistence type="inferred from homology"/>
<dbReference type="EMBL" id="JAQQBS010000001">
    <property type="protein sequence ID" value="KAK0178262.1"/>
    <property type="molecule type" value="Genomic_DNA"/>
</dbReference>
<gene>
    <name evidence="13" type="ORF">PV328_002229</name>
</gene>
<evidence type="ECO:0000256" key="7">
    <source>
        <dbReference type="ARBA" id="ARBA00031702"/>
    </source>
</evidence>
<dbReference type="Gene3D" id="3.40.50.10090">
    <property type="match status" value="2"/>
</dbReference>
<comment type="pathway">
    <text evidence="1">Porphyrin-containing compound metabolism; protoporphyrin-IX biosynthesis; coproporphyrinogen-III from 5-aminolevulinate: step 3/4.</text>
</comment>
<comment type="caution">
    <text evidence="13">The sequence shown here is derived from an EMBL/GenBank/DDBJ whole genome shotgun (WGS) entry which is preliminary data.</text>
</comment>
<evidence type="ECO:0000313" key="13">
    <source>
        <dbReference type="EMBL" id="KAK0178262.1"/>
    </source>
</evidence>
<keyword evidence="6" id="KW-0627">Porphyrin biosynthesis</keyword>
<dbReference type="InterPro" id="IPR036108">
    <property type="entry name" value="4pyrrol_syn_uPrphyn_synt_sf"/>
</dbReference>
<evidence type="ECO:0000256" key="6">
    <source>
        <dbReference type="ARBA" id="ARBA00023244"/>
    </source>
</evidence>
<dbReference type="AlphaFoldDB" id="A0AA39FYL3"/>
<accession>A0AA39FYL3</accession>
<dbReference type="FunFam" id="3.40.50.10090:FF:000003">
    <property type="entry name" value="uroporphyrinogen-III synthase"/>
    <property type="match status" value="1"/>
</dbReference>
<protein>
    <recommendedName>
        <fullName evidence="9">Uroporphyrinogen-III synthase</fullName>
        <ecNumber evidence="3">4.2.1.75</ecNumber>
    </recommendedName>
    <alternativeName>
        <fullName evidence="8">Hydroxymethylbilane hydrolyase [cyclizing]</fullName>
    </alternativeName>
    <alternativeName>
        <fullName evidence="7">Uroporphyrinogen-III cosynthase</fullName>
    </alternativeName>
</protein>
<dbReference type="InterPro" id="IPR039793">
    <property type="entry name" value="UROS/Hem4"/>
</dbReference>
<sequence>MSLTCKDVILCKGLSDKNTSQEDYVECLTSAGYNCMILATLSFKFVNRDDLHEYLSHPESHCGLILTSPRSIEAINYAVQGNIDNAWRKLPAYCVGPSTELLAVDCLKLDNCDGSQCGNAEDLAKYIIHKSKLTDKSLLYPCSAIARDTLPKILETGGIKIDKVVVYETEPSKILKDDLVKVITNVPQIFVFFSPSTVQYITDVAHKNSISLDNIKSVAIGPVTATALDKAGLKVYATAVKPEPSALLQAIKHVENQRMKNKC</sequence>
<organism evidence="13 14">
    <name type="scientific">Microctonus aethiopoides</name>
    <dbReference type="NCBI Taxonomy" id="144406"/>
    <lineage>
        <taxon>Eukaryota</taxon>
        <taxon>Metazoa</taxon>
        <taxon>Ecdysozoa</taxon>
        <taxon>Arthropoda</taxon>
        <taxon>Hexapoda</taxon>
        <taxon>Insecta</taxon>
        <taxon>Pterygota</taxon>
        <taxon>Neoptera</taxon>
        <taxon>Endopterygota</taxon>
        <taxon>Hymenoptera</taxon>
        <taxon>Apocrita</taxon>
        <taxon>Ichneumonoidea</taxon>
        <taxon>Braconidae</taxon>
        <taxon>Euphorinae</taxon>
        <taxon>Microctonus</taxon>
    </lineage>
</organism>
<dbReference type="GO" id="GO:0006780">
    <property type="term" value="P:uroporphyrinogen III biosynthetic process"/>
    <property type="evidence" value="ECO:0007669"/>
    <property type="project" value="InterPro"/>
</dbReference>
<feature type="domain" description="Tetrapyrrole biosynthesis uroporphyrinogen III synthase" evidence="12">
    <location>
        <begin position="23"/>
        <end position="249"/>
    </location>
</feature>
<dbReference type="InterPro" id="IPR003754">
    <property type="entry name" value="4pyrrol_synth_uPrphyn_synth"/>
</dbReference>
<dbReference type="Pfam" id="PF02602">
    <property type="entry name" value="HEM4"/>
    <property type="match status" value="1"/>
</dbReference>
<evidence type="ECO:0000256" key="1">
    <source>
        <dbReference type="ARBA" id="ARBA00004772"/>
    </source>
</evidence>
<comment type="catalytic activity">
    <reaction evidence="10">
        <text>hydroxymethylbilane = uroporphyrinogen III + H2O</text>
        <dbReference type="Rhea" id="RHEA:18965"/>
        <dbReference type="ChEBI" id="CHEBI:15377"/>
        <dbReference type="ChEBI" id="CHEBI:57308"/>
        <dbReference type="ChEBI" id="CHEBI:57845"/>
        <dbReference type="EC" id="4.2.1.75"/>
    </reaction>
</comment>
<keyword evidence="5" id="KW-0456">Lyase</keyword>
<dbReference type="PANTHER" id="PTHR12390">
    <property type="entry name" value="UROPORPHYRINOGEN III SYNTHASE"/>
    <property type="match status" value="1"/>
</dbReference>
<evidence type="ECO:0000256" key="11">
    <source>
        <dbReference type="ARBA" id="ARBA00060039"/>
    </source>
</evidence>
<keyword evidence="4" id="KW-0350">Heme biosynthesis</keyword>
<dbReference type="EC" id="4.2.1.75" evidence="3"/>
<evidence type="ECO:0000256" key="5">
    <source>
        <dbReference type="ARBA" id="ARBA00023239"/>
    </source>
</evidence>
<dbReference type="Proteomes" id="UP001168990">
    <property type="component" value="Unassembled WGS sequence"/>
</dbReference>
<evidence type="ECO:0000256" key="4">
    <source>
        <dbReference type="ARBA" id="ARBA00023133"/>
    </source>
</evidence>
<evidence type="ECO:0000256" key="8">
    <source>
        <dbReference type="ARBA" id="ARBA00032649"/>
    </source>
</evidence>
<evidence type="ECO:0000256" key="2">
    <source>
        <dbReference type="ARBA" id="ARBA00008133"/>
    </source>
</evidence>
<dbReference type="GO" id="GO:0005829">
    <property type="term" value="C:cytosol"/>
    <property type="evidence" value="ECO:0007669"/>
    <property type="project" value="TreeGrafter"/>
</dbReference>
<evidence type="ECO:0000313" key="14">
    <source>
        <dbReference type="Proteomes" id="UP001168990"/>
    </source>
</evidence>
<evidence type="ECO:0000256" key="9">
    <source>
        <dbReference type="ARBA" id="ARBA00040167"/>
    </source>
</evidence>
<dbReference type="CDD" id="cd06578">
    <property type="entry name" value="HemD"/>
    <property type="match status" value="1"/>
</dbReference>
<evidence type="ECO:0000259" key="12">
    <source>
        <dbReference type="Pfam" id="PF02602"/>
    </source>
</evidence>
<dbReference type="PANTHER" id="PTHR12390:SF0">
    <property type="entry name" value="UROPORPHYRINOGEN-III SYNTHASE"/>
    <property type="match status" value="1"/>
</dbReference>
<comment type="similarity">
    <text evidence="2">Belongs to the uroporphyrinogen-III synthase family.</text>
</comment>
<dbReference type="GO" id="GO:0006785">
    <property type="term" value="P:heme B biosynthetic process"/>
    <property type="evidence" value="ECO:0007669"/>
    <property type="project" value="UniProtKB-ARBA"/>
</dbReference>
<reference evidence="13" key="1">
    <citation type="journal article" date="2023" name="bioRxiv">
        <title>Scaffold-level genome assemblies of two parasitoid biocontrol wasps reveal the parthenogenesis mechanism and an associated novel virus.</title>
        <authorList>
            <person name="Inwood S."/>
            <person name="Skelly J."/>
            <person name="Guhlin J."/>
            <person name="Harrop T."/>
            <person name="Goldson S."/>
            <person name="Dearden P."/>
        </authorList>
    </citation>
    <scope>NUCLEOTIDE SEQUENCE</scope>
    <source>
        <strain evidence="13">Irish</strain>
        <tissue evidence="13">Whole body</tissue>
    </source>
</reference>
<evidence type="ECO:0000256" key="3">
    <source>
        <dbReference type="ARBA" id="ARBA00013109"/>
    </source>
</evidence>
<comment type="function">
    <text evidence="11">Catalyzes cyclization of the linear tetrapyrrole, hydroxymethylbilane, to the macrocyclic uroporphyrinogen III, the branch point for the various sub-pathways leading to the wide diversity of porphyrins. Porphyrins act as cofactors for a multitude of enzymes that perform a variety of processes within the cell such as methionine synthesis (vitamin B12) or oxygen transport (heme).</text>
</comment>
<reference evidence="13" key="2">
    <citation type="submission" date="2023-03" db="EMBL/GenBank/DDBJ databases">
        <authorList>
            <person name="Inwood S.N."/>
            <person name="Skelly J.G."/>
            <person name="Guhlin J."/>
            <person name="Harrop T.W.R."/>
            <person name="Goldson S.G."/>
            <person name="Dearden P.K."/>
        </authorList>
    </citation>
    <scope>NUCLEOTIDE SEQUENCE</scope>
    <source>
        <strain evidence="13">Irish</strain>
        <tissue evidence="13">Whole body</tissue>
    </source>
</reference>
<evidence type="ECO:0000256" key="10">
    <source>
        <dbReference type="ARBA" id="ARBA00048617"/>
    </source>
</evidence>
<name>A0AA39FYL3_9HYME</name>